<protein>
    <recommendedName>
        <fullName evidence="5">Cingulin</fullName>
    </recommendedName>
</protein>
<evidence type="ECO:0000256" key="7">
    <source>
        <dbReference type="SAM" id="MobiDB-lite"/>
    </source>
</evidence>
<organism evidence="9 10">
    <name type="scientific">Scophthalmus maximus</name>
    <name type="common">Turbot</name>
    <name type="synonym">Psetta maxima</name>
    <dbReference type="NCBI Taxonomy" id="52904"/>
    <lineage>
        <taxon>Eukaryota</taxon>
        <taxon>Metazoa</taxon>
        <taxon>Chordata</taxon>
        <taxon>Craniata</taxon>
        <taxon>Vertebrata</taxon>
        <taxon>Euteleostomi</taxon>
        <taxon>Actinopterygii</taxon>
        <taxon>Neopterygii</taxon>
        <taxon>Teleostei</taxon>
        <taxon>Neoteleostei</taxon>
        <taxon>Acanthomorphata</taxon>
        <taxon>Carangaria</taxon>
        <taxon>Pleuronectiformes</taxon>
        <taxon>Pleuronectoidei</taxon>
        <taxon>Scophthalmidae</taxon>
        <taxon>Scophthalmus</taxon>
    </lineage>
</organism>
<reference evidence="9 10" key="1">
    <citation type="submission" date="2019-06" db="EMBL/GenBank/DDBJ databases">
        <title>Draft genomes of female and male turbot (Scophthalmus maximus).</title>
        <authorList>
            <person name="Xu H."/>
            <person name="Xu X.-W."/>
            <person name="Shao C."/>
            <person name="Chen S."/>
        </authorList>
    </citation>
    <scope>NUCLEOTIDE SEQUENCE [LARGE SCALE GENOMIC DNA]</scope>
    <source>
        <strain evidence="9">Ysfricsl-2016a</strain>
        <tissue evidence="9">Blood</tissue>
    </source>
</reference>
<feature type="region of interest" description="Disordered" evidence="7">
    <location>
        <begin position="720"/>
        <end position="775"/>
    </location>
</feature>
<evidence type="ECO:0000256" key="3">
    <source>
        <dbReference type="ARBA" id="ARBA00023054"/>
    </source>
</evidence>
<dbReference type="PANTHER" id="PTHR46349:SF4">
    <property type="entry name" value="CINGULIN"/>
    <property type="match status" value="1"/>
</dbReference>
<keyword evidence="3 6" id="KW-0175">Coiled coil</keyword>
<dbReference type="Pfam" id="PF01576">
    <property type="entry name" value="Myosin_tail_1"/>
    <property type="match status" value="1"/>
</dbReference>
<comment type="caution">
    <text evidence="9">The sequence shown here is derived from an EMBL/GenBank/DDBJ whole genome shotgun (WGS) entry which is preliminary data.</text>
</comment>
<name>A0A6A4TFL5_SCOMX</name>
<feature type="region of interest" description="Disordered" evidence="7">
    <location>
        <begin position="81"/>
        <end position="293"/>
    </location>
</feature>
<evidence type="ECO:0000313" key="9">
    <source>
        <dbReference type="EMBL" id="KAF0045417.1"/>
    </source>
</evidence>
<feature type="domain" description="Myosin tail" evidence="8">
    <location>
        <begin position="873"/>
        <end position="1098"/>
    </location>
</feature>
<comment type="similarity">
    <text evidence="4">Belongs to the cingulin family.</text>
</comment>
<accession>A0A6A4TFL5</accession>
<dbReference type="GO" id="GO:0008017">
    <property type="term" value="F:microtubule binding"/>
    <property type="evidence" value="ECO:0007669"/>
    <property type="project" value="TreeGrafter"/>
</dbReference>
<feature type="compositionally biased region" description="Basic and acidic residues" evidence="7">
    <location>
        <begin position="166"/>
        <end position="182"/>
    </location>
</feature>
<dbReference type="PANTHER" id="PTHR46349">
    <property type="entry name" value="CINGULIN-LIKE PROTEIN 1-RELATED"/>
    <property type="match status" value="1"/>
</dbReference>
<feature type="compositionally biased region" description="Polar residues" evidence="7">
    <location>
        <begin position="193"/>
        <end position="224"/>
    </location>
</feature>
<dbReference type="Proteomes" id="UP000438429">
    <property type="component" value="Unassembled WGS sequence"/>
</dbReference>
<feature type="compositionally biased region" description="Polar residues" evidence="7">
    <location>
        <begin position="277"/>
        <end position="292"/>
    </location>
</feature>
<proteinExistence type="inferred from homology"/>
<feature type="compositionally biased region" description="Gly residues" evidence="7">
    <location>
        <begin position="106"/>
        <end position="116"/>
    </location>
</feature>
<evidence type="ECO:0000256" key="1">
    <source>
        <dbReference type="ARBA" id="ARBA00004435"/>
    </source>
</evidence>
<dbReference type="InterPro" id="IPR002928">
    <property type="entry name" value="Myosin_tail"/>
</dbReference>
<comment type="subcellular location">
    <subcellularLocation>
        <location evidence="1">Cell junction</location>
        <location evidence="1">Tight junction</location>
    </subcellularLocation>
</comment>
<keyword evidence="2" id="KW-0965">Cell junction</keyword>
<feature type="coiled-coil region" evidence="6">
    <location>
        <begin position="1290"/>
        <end position="1387"/>
    </location>
</feature>
<keyword evidence="2" id="KW-0796">Tight junction</keyword>
<dbReference type="GO" id="GO:0000226">
    <property type="term" value="P:microtubule cytoskeleton organization"/>
    <property type="evidence" value="ECO:0007669"/>
    <property type="project" value="TreeGrafter"/>
</dbReference>
<evidence type="ECO:0000256" key="6">
    <source>
        <dbReference type="SAM" id="Coils"/>
    </source>
</evidence>
<dbReference type="GO" id="GO:0005923">
    <property type="term" value="C:bicellular tight junction"/>
    <property type="evidence" value="ECO:0007669"/>
    <property type="project" value="TreeGrafter"/>
</dbReference>
<evidence type="ECO:0000256" key="4">
    <source>
        <dbReference type="ARBA" id="ARBA00038467"/>
    </source>
</evidence>
<dbReference type="Gene3D" id="1.10.287.1490">
    <property type="match status" value="1"/>
</dbReference>
<dbReference type="SUPFAM" id="SSF57997">
    <property type="entry name" value="Tropomyosin"/>
    <property type="match status" value="1"/>
</dbReference>
<evidence type="ECO:0000256" key="5">
    <source>
        <dbReference type="ARBA" id="ARBA00044075"/>
    </source>
</evidence>
<evidence type="ECO:0000256" key="2">
    <source>
        <dbReference type="ARBA" id="ARBA00022427"/>
    </source>
</evidence>
<feature type="compositionally biased region" description="Gly residues" evidence="7">
    <location>
        <begin position="151"/>
        <end position="165"/>
    </location>
</feature>
<evidence type="ECO:0000313" key="10">
    <source>
        <dbReference type="Proteomes" id="UP000438429"/>
    </source>
</evidence>
<gene>
    <name evidence="9" type="ORF">F2P81_001946</name>
</gene>
<dbReference type="GO" id="GO:0016459">
    <property type="term" value="C:myosin complex"/>
    <property type="evidence" value="ECO:0007669"/>
    <property type="project" value="InterPro"/>
</dbReference>
<dbReference type="EMBL" id="VEVO01000002">
    <property type="protein sequence ID" value="KAF0045417.1"/>
    <property type="molecule type" value="Genomic_DNA"/>
</dbReference>
<sequence length="1421" mass="163366">MSAPSSGRKTPVDHGVQIRFINDLCDTGGWQPGSQPYPKTKTKTQTASKYGVAVRVQGIAGQPYVVLKDGEKGDSYGVQLRTQYPSGYSSLPRRREGAEPGTQGANVGGGIGGVQGGALRRAQSHGSLLDRDGEEGAGNEDLQLSRPPGDGKSGSYGNLDGGLGVRGDREQPRRVSGREGDMQRNMWGGSYQAGLNRSVRGSQSYTAPPKQTNESQSSQRQTPVNRLVNRFDGGNTGGQRGLLAPQEDPRATSPIVSPYPYTSPPSSTHSSLGRYQDTITSFPGHSANQWSSPGRYASVATTLTDAQSKETQREEWMREKRELEKKTADLQTALQGQKRDSDPALKAELESCLDENLQLREMLDRKKTELNESHSELTQLRMERESAEARVREMEDQLAELQDELRRENGNKTDLMSCQAELMDVCQLKHKLEETLRQRERELTALKGALKEEVATHDKEIEALREQYSADMEKLRSSMEQVSQSHAGIESERLRVNASVRSLQQQLEDCRDESSHWMEQFHATRDELRMTKQELLQARLEKEESEEELKELQERVSTMKKQTPDPGHTQTLNQELQRCSADLQKAKSELEKHRTEFDRKVMEVISIKKSHQNQEAELKYEIDRMKGQLHRAKEEVAKAQEKSKRLPDPATISELEQKLVGAQSEASQLKEKLSLAEEELEAIKTQLSKAQMDFNLLQDSQQEQKDTNTRLKEKLSRLEAQLQTSATESSETELALHSEVSGLRSELEEAKRKASRLSQEHRERSLRLEDTEKDKETLRQTINQLEETKRQQERALEKLNKEHESLTMSSREETQALRVQLEEQREKARKEMQEVHRHGNDAQTELERNHLNLRRLEEEMSRQKKEILLVCEERDNHQLDKELLANRLRHLEGEMEASKNNHNEKTREIRILEDKLKRMELELEEERSSVEMLTDRVDRSRDQIDQLRSELMQERSSKQDLELDKNAMEKHLKELRSRVADMEGQSRSSAGVSQLENKIQELEELLRSEEREKNSVFASQRRLERKLKDLSMTLDEERQTHTDQSDKFALRVKALKRQVDEGETELERIDGLRRKAQRDMEEQMEFKDALQTRVTALELELNYTHLVDVYAASLRCSISQRNDECETYQQSPTCKKDGCRRLRLTLHDQSQAARKTEQHREKPVGRAFALVQPASDRTAVTPEPVKSTGEQVEVIKVRYCLKTLREQMAAKNKLQTNGWKVSIPFRKTTSTEPKGEAKADGQAEGTRLRERLIDQEEKLKTTEEASEGKDMRIEELQRFLGGMKQESATLREAIRSREEELLQLRKIREEGQKGDQRAEQLEREVAVLKEKIHHLDDMLKSQQRKVRHMIEQLQNSRMVIQERDRVIKDLEEKVAFLEAENREMHDQMDYFLGGQRSNSYLSSERNPQIVYRLAKLFASGE</sequence>
<feature type="compositionally biased region" description="Low complexity" evidence="7">
    <location>
        <begin position="252"/>
        <end position="271"/>
    </location>
</feature>
<feature type="compositionally biased region" description="Basic and acidic residues" evidence="7">
    <location>
        <begin position="745"/>
        <end position="775"/>
    </location>
</feature>
<evidence type="ECO:0000259" key="8">
    <source>
        <dbReference type="Pfam" id="PF01576"/>
    </source>
</evidence>